<proteinExistence type="inferred from homology"/>
<evidence type="ECO:0000313" key="9">
    <source>
        <dbReference type="EMBL" id="GJM54634.1"/>
    </source>
</evidence>
<comment type="pathway">
    <text evidence="2 8">One-carbon metabolism; tetrahydrofolate interconversion.</text>
</comment>
<organism evidence="9 10">
    <name type="scientific">Granulimonas faecalis</name>
    <dbReference type="NCBI Taxonomy" id="2894155"/>
    <lineage>
        <taxon>Bacteria</taxon>
        <taxon>Bacillati</taxon>
        <taxon>Actinomycetota</taxon>
        <taxon>Coriobacteriia</taxon>
        <taxon>Coriobacteriales</taxon>
        <taxon>Kribbibacteriaceae</taxon>
        <taxon>Granulimonas</taxon>
    </lineage>
</organism>
<reference evidence="9" key="1">
    <citation type="journal article" date="2022" name="Int. J. Syst. Evol. Microbiol.">
        <title>Granulimonas faecalis gen. nov., sp. nov., and Leptogranulimonas caecicola gen. nov., sp. nov., novel lactate-producing Atopobiaceae bacteria isolated from mouse intestines, and an emended description of the family Atopobiaceae.</title>
        <authorList>
            <person name="Morinaga K."/>
            <person name="Kusada H."/>
            <person name="Sakamoto S."/>
            <person name="Murakami T."/>
            <person name="Toyoda A."/>
            <person name="Mori H."/>
            <person name="Meng X.Y."/>
            <person name="Takashino M."/>
            <person name="Murotomi K."/>
            <person name="Tamaki H."/>
        </authorList>
    </citation>
    <scope>NUCLEOTIDE SEQUENCE</scope>
    <source>
        <strain evidence="9">OPF53</strain>
    </source>
</reference>
<dbReference type="GO" id="GO:0009086">
    <property type="term" value="P:methionine biosynthetic process"/>
    <property type="evidence" value="ECO:0007669"/>
    <property type="project" value="TreeGrafter"/>
</dbReference>
<dbReference type="Pfam" id="PF02219">
    <property type="entry name" value="MTHFR"/>
    <property type="match status" value="1"/>
</dbReference>
<keyword evidence="6 8" id="KW-0560">Oxidoreductase</keyword>
<dbReference type="GO" id="GO:0071949">
    <property type="term" value="F:FAD binding"/>
    <property type="evidence" value="ECO:0007669"/>
    <property type="project" value="TreeGrafter"/>
</dbReference>
<dbReference type="InterPro" id="IPR029041">
    <property type="entry name" value="FAD-linked_oxidoreductase-like"/>
</dbReference>
<dbReference type="PANTHER" id="PTHR45754:SF3">
    <property type="entry name" value="METHYLENETETRAHYDROFOLATE REDUCTASE (NADPH)"/>
    <property type="match status" value="1"/>
</dbReference>
<dbReference type="SUPFAM" id="SSF51730">
    <property type="entry name" value="FAD-linked oxidoreductase"/>
    <property type="match status" value="1"/>
</dbReference>
<accession>A0AAV5AYF7</accession>
<evidence type="ECO:0000313" key="10">
    <source>
        <dbReference type="Proteomes" id="UP001055025"/>
    </source>
</evidence>
<dbReference type="Gene3D" id="3.20.20.220">
    <property type="match status" value="1"/>
</dbReference>
<dbReference type="GO" id="GO:0106312">
    <property type="term" value="F:methylenetetrahydrofolate reductase (NADH) activity"/>
    <property type="evidence" value="ECO:0007669"/>
    <property type="project" value="UniProtKB-EC"/>
</dbReference>
<dbReference type="CDD" id="cd00537">
    <property type="entry name" value="MTHFR"/>
    <property type="match status" value="1"/>
</dbReference>
<evidence type="ECO:0000256" key="3">
    <source>
        <dbReference type="ARBA" id="ARBA00006743"/>
    </source>
</evidence>
<comment type="cofactor">
    <cofactor evidence="1 8">
        <name>FAD</name>
        <dbReference type="ChEBI" id="CHEBI:57692"/>
    </cofactor>
</comment>
<sequence>MCPASLFGFVATVPAPAPMAYPRQNAAVPGGAAMTADRTVAQIFRDFRQPVSFEIFPPKGELSAEEARSLAADLAPLDPAFVSVTYSAGGSGNAGPTVEVASMIQRDHGIPTVAHLTCQGLTRAALAEKCAQMRAAGIRNVLALRGDPRPDVGPGDFEHASDMIPFLVDEGFCVGAAAYPEGHISCLDPEVDVAYLRAKQDAGASFLLTQLCFDNEACCRFRERCDKAGVTVPVSFGIMPFMSKSQVSRMVFMCAASMPAAVVKLLARYEDDPEALRAAGVEYACDQLADLAAHGVDGLHVYTMNRPGVAAACAAAARGEGR</sequence>
<evidence type="ECO:0000256" key="1">
    <source>
        <dbReference type="ARBA" id="ARBA00001974"/>
    </source>
</evidence>
<keyword evidence="4 8" id="KW-0285">Flavoprotein</keyword>
<evidence type="ECO:0000256" key="2">
    <source>
        <dbReference type="ARBA" id="ARBA00004777"/>
    </source>
</evidence>
<dbReference type="AlphaFoldDB" id="A0AAV5AYF7"/>
<keyword evidence="10" id="KW-1185">Reference proteome</keyword>
<gene>
    <name evidence="9" type="ORF">ATOP_02890</name>
</gene>
<dbReference type="Proteomes" id="UP001055025">
    <property type="component" value="Unassembled WGS sequence"/>
</dbReference>
<evidence type="ECO:0000256" key="5">
    <source>
        <dbReference type="ARBA" id="ARBA00022827"/>
    </source>
</evidence>
<dbReference type="PANTHER" id="PTHR45754">
    <property type="entry name" value="METHYLENETETRAHYDROFOLATE REDUCTASE"/>
    <property type="match status" value="1"/>
</dbReference>
<dbReference type="EMBL" id="BQKC01000001">
    <property type="protein sequence ID" value="GJM54634.1"/>
    <property type="molecule type" value="Genomic_DNA"/>
</dbReference>
<evidence type="ECO:0000256" key="7">
    <source>
        <dbReference type="ARBA" id="ARBA00048628"/>
    </source>
</evidence>
<evidence type="ECO:0000256" key="6">
    <source>
        <dbReference type="ARBA" id="ARBA00023002"/>
    </source>
</evidence>
<dbReference type="GO" id="GO:0005829">
    <property type="term" value="C:cytosol"/>
    <property type="evidence" value="ECO:0007669"/>
    <property type="project" value="TreeGrafter"/>
</dbReference>
<keyword evidence="5 8" id="KW-0274">FAD</keyword>
<name>A0AAV5AYF7_9ACTN</name>
<dbReference type="InterPro" id="IPR003171">
    <property type="entry name" value="Mehydrof_redctse-like"/>
</dbReference>
<dbReference type="GO" id="GO:0035999">
    <property type="term" value="P:tetrahydrofolate interconversion"/>
    <property type="evidence" value="ECO:0007669"/>
    <property type="project" value="TreeGrafter"/>
</dbReference>
<comment type="caution">
    <text evidence="9">The sequence shown here is derived from an EMBL/GenBank/DDBJ whole genome shotgun (WGS) entry which is preliminary data.</text>
</comment>
<evidence type="ECO:0000256" key="4">
    <source>
        <dbReference type="ARBA" id="ARBA00022630"/>
    </source>
</evidence>
<evidence type="ECO:0000256" key="8">
    <source>
        <dbReference type="RuleBase" id="RU003862"/>
    </source>
</evidence>
<comment type="similarity">
    <text evidence="3 8">Belongs to the methylenetetrahydrofolate reductase family.</text>
</comment>
<protein>
    <recommendedName>
        <fullName evidence="8">Methylenetetrahydrofolate reductase</fullName>
    </recommendedName>
</protein>
<comment type="catalytic activity">
    <reaction evidence="7">
        <text>(6S)-5-methyl-5,6,7,8-tetrahydrofolate + NAD(+) = (6R)-5,10-methylene-5,6,7,8-tetrahydrofolate + NADH + H(+)</text>
        <dbReference type="Rhea" id="RHEA:19821"/>
        <dbReference type="ChEBI" id="CHEBI:15378"/>
        <dbReference type="ChEBI" id="CHEBI:15636"/>
        <dbReference type="ChEBI" id="CHEBI:18608"/>
        <dbReference type="ChEBI" id="CHEBI:57540"/>
        <dbReference type="ChEBI" id="CHEBI:57945"/>
        <dbReference type="EC" id="1.5.1.54"/>
    </reaction>
    <physiologicalReaction direction="right-to-left" evidence="7">
        <dbReference type="Rhea" id="RHEA:19823"/>
    </physiologicalReaction>
</comment>